<dbReference type="AlphaFoldDB" id="V9EE25"/>
<gene>
    <name evidence="3" type="ORF">F443_16601</name>
</gene>
<proteinExistence type="predicted"/>
<dbReference type="Pfam" id="PF01419">
    <property type="entry name" value="Jacalin"/>
    <property type="match status" value="1"/>
</dbReference>
<comment type="caution">
    <text evidence="3">The sequence shown here is derived from an EMBL/GenBank/DDBJ whole genome shotgun (WGS) entry which is preliminary data.</text>
</comment>
<sequence>MKFFIPVLTAVAFLTGGAAALDKGVLLGETFGGPHGHKYSDLGIISPGQITTFLRHGGKGGVAKTLDLAEDEHIIGIQAHWAKYYRHTRIMYIEFTTDAGNTISAGSPTDKIGKDSAPEGYQLGGFVGYSGNELDSVGAISTSIDPVE</sequence>
<dbReference type="SUPFAM" id="SSF51101">
    <property type="entry name" value="Mannose-binding lectins"/>
    <property type="match status" value="1"/>
</dbReference>
<accession>V9EE25</accession>
<dbReference type="Proteomes" id="UP000018721">
    <property type="component" value="Unassembled WGS sequence"/>
</dbReference>
<feature type="signal peptide" evidence="1">
    <location>
        <begin position="1"/>
        <end position="20"/>
    </location>
</feature>
<dbReference type="InterPro" id="IPR001229">
    <property type="entry name" value="Jacalin-like_lectin_dom"/>
</dbReference>
<protein>
    <recommendedName>
        <fullName evidence="2">Jacalin-type lectin domain-containing protein</fullName>
    </recommendedName>
</protein>
<dbReference type="eggNOG" id="ENOG502SI5N">
    <property type="taxonomic scope" value="Eukaryota"/>
</dbReference>
<evidence type="ECO:0000256" key="1">
    <source>
        <dbReference type="SAM" id="SignalP"/>
    </source>
</evidence>
<dbReference type="EMBL" id="ANIZ01002902">
    <property type="protein sequence ID" value="ETI37404.1"/>
    <property type="molecule type" value="Genomic_DNA"/>
</dbReference>
<dbReference type="OrthoDB" id="107091at2759"/>
<dbReference type="InterPro" id="IPR036404">
    <property type="entry name" value="Jacalin-like_lectin_dom_sf"/>
</dbReference>
<keyword evidence="1" id="KW-0732">Signal</keyword>
<organism evidence="3 4">
    <name type="scientific">Phytophthora nicotianae P1569</name>
    <dbReference type="NCBI Taxonomy" id="1317065"/>
    <lineage>
        <taxon>Eukaryota</taxon>
        <taxon>Sar</taxon>
        <taxon>Stramenopiles</taxon>
        <taxon>Oomycota</taxon>
        <taxon>Peronosporomycetes</taxon>
        <taxon>Peronosporales</taxon>
        <taxon>Peronosporaceae</taxon>
        <taxon>Phytophthora</taxon>
    </lineage>
</organism>
<name>V9EE25_PHYNI</name>
<dbReference type="Gene3D" id="2.100.10.30">
    <property type="entry name" value="Jacalin-like lectin domain"/>
    <property type="match status" value="1"/>
</dbReference>
<evidence type="ECO:0000313" key="3">
    <source>
        <dbReference type="EMBL" id="ETI37404.1"/>
    </source>
</evidence>
<keyword evidence="4" id="KW-1185">Reference proteome</keyword>
<reference evidence="3 4" key="1">
    <citation type="submission" date="2013-11" db="EMBL/GenBank/DDBJ databases">
        <title>The Genome Sequence of Phytophthora parasitica P1569.</title>
        <authorList>
            <consortium name="The Broad Institute Genomics Platform"/>
            <person name="Russ C."/>
            <person name="Tyler B."/>
            <person name="Panabieres F."/>
            <person name="Shan W."/>
            <person name="Tripathy S."/>
            <person name="Grunwald N."/>
            <person name="Machado M."/>
            <person name="Johnson C.S."/>
            <person name="Arredondo F."/>
            <person name="Hong C."/>
            <person name="Coffey M."/>
            <person name="Young S.K."/>
            <person name="Zeng Q."/>
            <person name="Gargeya S."/>
            <person name="Fitzgerald M."/>
            <person name="Abouelleil A."/>
            <person name="Alvarado L."/>
            <person name="Chapman S.B."/>
            <person name="Gainer-Dewar J."/>
            <person name="Goldberg J."/>
            <person name="Griggs A."/>
            <person name="Gujja S."/>
            <person name="Hansen M."/>
            <person name="Howarth C."/>
            <person name="Imamovic A."/>
            <person name="Ireland A."/>
            <person name="Larimer J."/>
            <person name="McCowan C."/>
            <person name="Murphy C."/>
            <person name="Pearson M."/>
            <person name="Poon T.W."/>
            <person name="Priest M."/>
            <person name="Roberts A."/>
            <person name="Saif S."/>
            <person name="Shea T."/>
            <person name="Sykes S."/>
            <person name="Wortman J."/>
            <person name="Nusbaum C."/>
            <person name="Birren B."/>
        </authorList>
    </citation>
    <scope>NUCLEOTIDE SEQUENCE [LARGE SCALE GENOMIC DNA]</scope>
    <source>
        <strain evidence="3 4">P1569</strain>
    </source>
</reference>
<evidence type="ECO:0000313" key="4">
    <source>
        <dbReference type="Proteomes" id="UP000018721"/>
    </source>
</evidence>
<feature type="chain" id="PRO_5004774113" description="Jacalin-type lectin domain-containing protein" evidence="1">
    <location>
        <begin position="21"/>
        <end position="148"/>
    </location>
</feature>
<evidence type="ECO:0000259" key="2">
    <source>
        <dbReference type="Pfam" id="PF01419"/>
    </source>
</evidence>
<dbReference type="HOGENOM" id="CLU_106948_0_0_1"/>
<feature type="domain" description="Jacalin-type lectin" evidence="2">
    <location>
        <begin position="49"/>
        <end position="140"/>
    </location>
</feature>